<dbReference type="InterPro" id="IPR031107">
    <property type="entry name" value="Small_HSP"/>
</dbReference>
<comment type="similarity">
    <text evidence="1 2">Belongs to the small heat shock protein (HSP20) family.</text>
</comment>
<dbReference type="AlphaFoldDB" id="A0A139BVD0"/>
<dbReference type="CDD" id="cd06464">
    <property type="entry name" value="ACD_sHsps-like"/>
    <property type="match status" value="1"/>
</dbReference>
<evidence type="ECO:0000259" key="3">
    <source>
        <dbReference type="PROSITE" id="PS01031"/>
    </source>
</evidence>
<reference evidence="4 5" key="2">
    <citation type="submission" date="2016-03" db="EMBL/GenBank/DDBJ databases">
        <title>New uncultured bacterium of the family Gallionellaceae from acid mine drainage: description and reconstruction of genome based on metagenomic analysis of microbial community.</title>
        <authorList>
            <person name="Kadnikov V."/>
            <person name="Ivasenko D."/>
            <person name="Beletsky A."/>
            <person name="Mardanov A."/>
            <person name="Danilova E."/>
            <person name="Pimenov N."/>
            <person name="Karnachuk O."/>
            <person name="Ravin N."/>
        </authorList>
    </citation>
    <scope>NUCLEOTIDE SEQUENCE [LARGE SCALE GENOMIC DNA]</scope>
    <source>
        <strain evidence="4">ShG14-8</strain>
    </source>
</reference>
<dbReference type="Pfam" id="PF00011">
    <property type="entry name" value="HSP20"/>
    <property type="match status" value="1"/>
</dbReference>
<evidence type="ECO:0000256" key="2">
    <source>
        <dbReference type="RuleBase" id="RU003616"/>
    </source>
</evidence>
<dbReference type="Gene3D" id="2.60.40.790">
    <property type="match status" value="1"/>
</dbReference>
<dbReference type="PROSITE" id="PS01031">
    <property type="entry name" value="SHSP"/>
    <property type="match status" value="1"/>
</dbReference>
<dbReference type="Proteomes" id="UP000070578">
    <property type="component" value="Unassembled WGS sequence"/>
</dbReference>
<reference evidence="4 5" key="1">
    <citation type="submission" date="2016-02" db="EMBL/GenBank/DDBJ databases">
        <authorList>
            <person name="Wen L."/>
            <person name="He K."/>
            <person name="Yang H."/>
        </authorList>
    </citation>
    <scope>NUCLEOTIDE SEQUENCE [LARGE SCALE GENOMIC DNA]</scope>
    <source>
        <strain evidence="4">ShG14-8</strain>
    </source>
</reference>
<dbReference type="InterPro" id="IPR008978">
    <property type="entry name" value="HSP20-like_chaperone"/>
</dbReference>
<evidence type="ECO:0000313" key="4">
    <source>
        <dbReference type="EMBL" id="KXS32946.1"/>
    </source>
</evidence>
<proteinExistence type="inferred from homology"/>
<comment type="caution">
    <text evidence="4">The sequence shown here is derived from an EMBL/GenBank/DDBJ whole genome shotgun (WGS) entry which is preliminary data.</text>
</comment>
<evidence type="ECO:0000313" key="5">
    <source>
        <dbReference type="Proteomes" id="UP000070578"/>
    </source>
</evidence>
<name>A0A139BVD0_9PROT</name>
<organism evidence="4 5">
    <name type="scientific">Candidatus Gallionella acididurans</name>
    <dbReference type="NCBI Taxonomy" id="1796491"/>
    <lineage>
        <taxon>Bacteria</taxon>
        <taxon>Pseudomonadati</taxon>
        <taxon>Pseudomonadota</taxon>
        <taxon>Betaproteobacteria</taxon>
        <taxon>Nitrosomonadales</taxon>
        <taxon>Gallionellaceae</taxon>
        <taxon>Gallionella</taxon>
    </lineage>
</organism>
<dbReference type="PANTHER" id="PTHR11527">
    <property type="entry name" value="HEAT-SHOCK PROTEIN 20 FAMILY MEMBER"/>
    <property type="match status" value="1"/>
</dbReference>
<evidence type="ECO:0000256" key="1">
    <source>
        <dbReference type="PROSITE-ProRule" id="PRU00285"/>
    </source>
</evidence>
<sequence>MNLVKWDPFLELEDVSKHLNRIFGRTPARIEPDRELLTMADWTPSIDITETDMAYMIKGEIPGVSRENVKVTIEDGMIAISGERKQEKEEKDKKFHRIERSYGSFMRSFRLPDNVDESAVKAEFKDGMINVTLPKSGKTKAKLINVAVS</sequence>
<dbReference type="SUPFAM" id="SSF49764">
    <property type="entry name" value="HSP20-like chaperones"/>
    <property type="match status" value="1"/>
</dbReference>
<dbReference type="InterPro" id="IPR002068">
    <property type="entry name" value="A-crystallin/Hsp20_dom"/>
</dbReference>
<protein>
    <submittedName>
        <fullName evidence="4">Heat-shock protein Hsp20</fullName>
    </submittedName>
</protein>
<dbReference type="EMBL" id="LSLI01000015">
    <property type="protein sequence ID" value="KXS32946.1"/>
    <property type="molecule type" value="Genomic_DNA"/>
</dbReference>
<accession>A0A139BVD0</accession>
<gene>
    <name evidence="4" type="ORF">AWT59_0955</name>
</gene>
<feature type="domain" description="SHSP" evidence="3">
    <location>
        <begin position="37"/>
        <end position="149"/>
    </location>
</feature>